<reference evidence="3 4" key="1">
    <citation type="submission" date="2016-08" db="EMBL/GenBank/DDBJ databases">
        <title>A Parts List for Fungal Cellulosomes Revealed by Comparative Genomics.</title>
        <authorList>
            <consortium name="DOE Joint Genome Institute"/>
            <person name="Haitjema C.H."/>
            <person name="Gilmore S.P."/>
            <person name="Henske J.K."/>
            <person name="Solomon K.V."/>
            <person name="De Groot R."/>
            <person name="Kuo A."/>
            <person name="Mondo S.J."/>
            <person name="Salamov A.A."/>
            <person name="Labutti K."/>
            <person name="Zhao Z."/>
            <person name="Chiniquy J."/>
            <person name="Barry K."/>
            <person name="Brewer H.M."/>
            <person name="Purvine S.O."/>
            <person name="Wright A.T."/>
            <person name="Boxma B."/>
            <person name="Van Alen T."/>
            <person name="Hackstein J.H."/>
            <person name="Baker S.E."/>
            <person name="Grigoriev I.V."/>
            <person name="O'Malley M.A."/>
        </authorList>
    </citation>
    <scope>NUCLEOTIDE SEQUENCE [LARGE SCALE GENOMIC DNA]</scope>
    <source>
        <strain evidence="3 4">S4</strain>
    </source>
</reference>
<evidence type="ECO:0000313" key="4">
    <source>
        <dbReference type="Proteomes" id="UP000193944"/>
    </source>
</evidence>
<keyword evidence="2" id="KW-0560">Oxidoreductase</keyword>
<dbReference type="Gene3D" id="3.40.50.720">
    <property type="entry name" value="NAD(P)-binding Rossmann-like Domain"/>
    <property type="match status" value="1"/>
</dbReference>
<dbReference type="InterPro" id="IPR036291">
    <property type="entry name" value="NAD(P)-bd_dom_sf"/>
</dbReference>
<dbReference type="PANTHER" id="PTHR43976:SF16">
    <property type="entry name" value="SHORT-CHAIN DEHYDROGENASE_REDUCTASE FAMILY PROTEIN"/>
    <property type="match status" value="1"/>
</dbReference>
<name>A0A1Y1WHC2_9FUNG</name>
<evidence type="ECO:0000256" key="2">
    <source>
        <dbReference type="ARBA" id="ARBA00023002"/>
    </source>
</evidence>
<dbReference type="AlphaFoldDB" id="A0A1Y1WHC2"/>
<dbReference type="EMBL" id="MCFG01000397">
    <property type="protein sequence ID" value="ORX72524.1"/>
    <property type="molecule type" value="Genomic_DNA"/>
</dbReference>
<evidence type="ECO:0000256" key="1">
    <source>
        <dbReference type="ARBA" id="ARBA00006484"/>
    </source>
</evidence>
<comment type="caution">
    <text evidence="3">The sequence shown here is derived from an EMBL/GenBank/DDBJ whole genome shotgun (WGS) entry which is preliminary data.</text>
</comment>
<gene>
    <name evidence="3" type="ORF">BCR32DRAFT_330056</name>
</gene>
<keyword evidence="4" id="KW-1185">Reference proteome</keyword>
<dbReference type="Pfam" id="PF00106">
    <property type="entry name" value="adh_short"/>
    <property type="match status" value="1"/>
</dbReference>
<evidence type="ECO:0008006" key="5">
    <source>
        <dbReference type="Google" id="ProtNLM"/>
    </source>
</evidence>
<organism evidence="3 4">
    <name type="scientific">Anaeromyces robustus</name>
    <dbReference type="NCBI Taxonomy" id="1754192"/>
    <lineage>
        <taxon>Eukaryota</taxon>
        <taxon>Fungi</taxon>
        <taxon>Fungi incertae sedis</taxon>
        <taxon>Chytridiomycota</taxon>
        <taxon>Chytridiomycota incertae sedis</taxon>
        <taxon>Neocallimastigomycetes</taxon>
        <taxon>Neocallimastigales</taxon>
        <taxon>Neocallimastigaceae</taxon>
        <taxon>Anaeromyces</taxon>
    </lineage>
</organism>
<dbReference type="PANTHER" id="PTHR43976">
    <property type="entry name" value="SHORT CHAIN DEHYDROGENASE"/>
    <property type="match status" value="1"/>
</dbReference>
<accession>A0A1Y1WHC2</accession>
<dbReference type="InterPro" id="IPR002347">
    <property type="entry name" value="SDR_fam"/>
</dbReference>
<sequence>MNVKDETDVKCALEETTNKFGRIDVVINNDGITHFSTIEEMNDASTREEFDVNIFLSIECYS</sequence>
<dbReference type="GO" id="GO:0016491">
    <property type="term" value="F:oxidoreductase activity"/>
    <property type="evidence" value="ECO:0007669"/>
    <property type="project" value="UniProtKB-KW"/>
</dbReference>
<dbReference type="Proteomes" id="UP000193944">
    <property type="component" value="Unassembled WGS sequence"/>
</dbReference>
<dbReference type="SUPFAM" id="SSF51735">
    <property type="entry name" value="NAD(P)-binding Rossmann-fold domains"/>
    <property type="match status" value="1"/>
</dbReference>
<comment type="similarity">
    <text evidence="1">Belongs to the short-chain dehydrogenases/reductases (SDR) family.</text>
</comment>
<proteinExistence type="inferred from homology"/>
<reference evidence="3 4" key="2">
    <citation type="submission" date="2016-08" db="EMBL/GenBank/DDBJ databases">
        <title>Pervasive Adenine N6-methylation of Active Genes in Fungi.</title>
        <authorList>
            <consortium name="DOE Joint Genome Institute"/>
            <person name="Mondo S.J."/>
            <person name="Dannebaum R.O."/>
            <person name="Kuo R.C."/>
            <person name="Labutti K."/>
            <person name="Haridas S."/>
            <person name="Kuo A."/>
            <person name="Salamov A."/>
            <person name="Ahrendt S.R."/>
            <person name="Lipzen A."/>
            <person name="Sullivan W."/>
            <person name="Andreopoulos W.B."/>
            <person name="Clum A."/>
            <person name="Lindquist E."/>
            <person name="Daum C."/>
            <person name="Ramamoorthy G.K."/>
            <person name="Gryganskyi A."/>
            <person name="Culley D."/>
            <person name="Magnuson J.K."/>
            <person name="James T.Y."/>
            <person name="O'Malley M.A."/>
            <person name="Stajich J.E."/>
            <person name="Spatafora J.W."/>
            <person name="Visel A."/>
            <person name="Grigoriev I.V."/>
        </authorList>
    </citation>
    <scope>NUCLEOTIDE SEQUENCE [LARGE SCALE GENOMIC DNA]</scope>
    <source>
        <strain evidence="3 4">S4</strain>
    </source>
</reference>
<protein>
    <recommendedName>
        <fullName evidence="5">NAD(P)-binding protein</fullName>
    </recommendedName>
</protein>
<dbReference type="InterPro" id="IPR051911">
    <property type="entry name" value="SDR_oxidoreductase"/>
</dbReference>
<evidence type="ECO:0000313" key="3">
    <source>
        <dbReference type="EMBL" id="ORX72524.1"/>
    </source>
</evidence>
<dbReference type="OrthoDB" id="4131217at2759"/>